<keyword evidence="1" id="KW-0732">Signal</keyword>
<dbReference type="GeneID" id="57374358"/>
<accession>A0A1V2JA72</accession>
<proteinExistence type="predicted"/>
<sequence length="148" mass="15553">MSFVKAGSLFVCLLGAASLSGCTVGPQATWTNLGPGGIATKRSQIACYTDANIIDGKRVEGTLCAFPTSGFLSDGEPTVIARMGYGQQYTLEFSKTLAGFELPFGDKKGVLKCEPLKTEPGRTIPESFCTLTVNGQKLVSAKILFGGM</sequence>
<dbReference type="OrthoDB" id="6896718at2"/>
<feature type="signal peptide" evidence="1">
    <location>
        <begin position="1"/>
        <end position="20"/>
    </location>
</feature>
<reference evidence="2 3" key="1">
    <citation type="submission" date="2016-10" db="EMBL/GenBank/DDBJ databases">
        <title>Pseudomonas lactis sp. nov. and Pseudomonas paralactis sp. nov., isolated from bovine raw milk.</title>
        <authorList>
            <person name="Von Neubeck M."/>
            <person name="Huptas C."/>
            <person name="Glueck C."/>
            <person name="Krewinkel M."/>
            <person name="Stoeckel M."/>
            <person name="Stressler T."/>
            <person name="Fischer L."/>
            <person name="Hinrichs J."/>
            <person name="Scherer S."/>
            <person name="Wenning M."/>
        </authorList>
    </citation>
    <scope>NUCLEOTIDE SEQUENCE [LARGE SCALE GENOMIC DNA]</scope>
    <source>
        <strain evidence="2 3">DSM 18862</strain>
    </source>
</reference>
<gene>
    <name evidence="2" type="ORF">BLL37_23585</name>
</gene>
<keyword evidence="3" id="KW-1185">Reference proteome</keyword>
<dbReference type="EMBL" id="MNPV01000007">
    <property type="protein sequence ID" value="ONH42155.1"/>
    <property type="molecule type" value="Genomic_DNA"/>
</dbReference>
<organism evidence="2 3">
    <name type="scientific">Pseudomonas azotoformans</name>
    <dbReference type="NCBI Taxonomy" id="47878"/>
    <lineage>
        <taxon>Bacteria</taxon>
        <taxon>Pseudomonadati</taxon>
        <taxon>Pseudomonadota</taxon>
        <taxon>Gammaproteobacteria</taxon>
        <taxon>Pseudomonadales</taxon>
        <taxon>Pseudomonadaceae</taxon>
        <taxon>Pseudomonas</taxon>
    </lineage>
</organism>
<evidence type="ECO:0000313" key="3">
    <source>
        <dbReference type="Proteomes" id="UP000188559"/>
    </source>
</evidence>
<dbReference type="RefSeq" id="WP_071493349.1">
    <property type="nucleotide sequence ID" value="NZ_LT629702.1"/>
</dbReference>
<evidence type="ECO:0000256" key="1">
    <source>
        <dbReference type="SAM" id="SignalP"/>
    </source>
</evidence>
<comment type="caution">
    <text evidence="2">The sequence shown here is derived from an EMBL/GenBank/DDBJ whole genome shotgun (WGS) entry which is preliminary data.</text>
</comment>
<evidence type="ECO:0000313" key="2">
    <source>
        <dbReference type="EMBL" id="ONH42155.1"/>
    </source>
</evidence>
<feature type="chain" id="PRO_5010729428" description="Lipoprotein" evidence="1">
    <location>
        <begin position="21"/>
        <end position="148"/>
    </location>
</feature>
<protein>
    <recommendedName>
        <fullName evidence="4">Lipoprotein</fullName>
    </recommendedName>
</protein>
<name>A0A1V2JA72_PSEAZ</name>
<dbReference type="AlphaFoldDB" id="A0A1V2JA72"/>
<dbReference type="PROSITE" id="PS51257">
    <property type="entry name" value="PROKAR_LIPOPROTEIN"/>
    <property type="match status" value="1"/>
</dbReference>
<evidence type="ECO:0008006" key="4">
    <source>
        <dbReference type="Google" id="ProtNLM"/>
    </source>
</evidence>
<dbReference type="Proteomes" id="UP000188559">
    <property type="component" value="Unassembled WGS sequence"/>
</dbReference>